<dbReference type="Proteomes" id="UP001234581">
    <property type="component" value="Unassembled WGS sequence"/>
</dbReference>
<reference evidence="3 4" key="1">
    <citation type="submission" date="2023-03" db="EMBL/GenBank/DDBJ databases">
        <title>Genome sequence of Lichtheimia ornata CBS 291.66.</title>
        <authorList>
            <person name="Mohabir J.T."/>
            <person name="Shea T.P."/>
            <person name="Kurbessoian T."/>
            <person name="Berby B."/>
            <person name="Fontaine J."/>
            <person name="Livny J."/>
            <person name="Gnirke A."/>
            <person name="Stajich J.E."/>
            <person name="Cuomo C.A."/>
        </authorList>
    </citation>
    <scope>NUCLEOTIDE SEQUENCE [LARGE SCALE GENOMIC DNA]</scope>
    <source>
        <strain evidence="3">CBS 291.66</strain>
    </source>
</reference>
<name>A0AAD7Y214_9FUNG</name>
<dbReference type="EMBL" id="JARTCD010000017">
    <property type="protein sequence ID" value="KAJ8659617.1"/>
    <property type="molecule type" value="Genomic_DNA"/>
</dbReference>
<evidence type="ECO:0000313" key="3">
    <source>
        <dbReference type="EMBL" id="KAJ8659617.1"/>
    </source>
</evidence>
<evidence type="ECO:0000256" key="1">
    <source>
        <dbReference type="SAM" id="MobiDB-lite"/>
    </source>
</evidence>
<protein>
    <submittedName>
        <fullName evidence="3">Uncharacterized protein</fullName>
    </submittedName>
</protein>
<dbReference type="GeneID" id="83212009"/>
<proteinExistence type="predicted"/>
<feature type="transmembrane region" description="Helical" evidence="2">
    <location>
        <begin position="24"/>
        <end position="46"/>
    </location>
</feature>
<keyword evidence="4" id="KW-1185">Reference proteome</keyword>
<feature type="transmembrane region" description="Helical" evidence="2">
    <location>
        <begin position="254"/>
        <end position="283"/>
    </location>
</feature>
<feature type="compositionally biased region" description="Polar residues" evidence="1">
    <location>
        <begin position="328"/>
        <end position="337"/>
    </location>
</feature>
<keyword evidence="2" id="KW-0812">Transmembrane</keyword>
<accession>A0AAD7Y214</accession>
<dbReference type="RefSeq" id="XP_058344530.1">
    <property type="nucleotide sequence ID" value="XM_058484653.1"/>
</dbReference>
<sequence>MSSSADNSIWRLNYNNTSPFSKSWSIALICIYALIVAVSLVVSYVINRTYESCYSTYDKTYDAERCNATQLSIGQRLYSAKFAYSIMNPFNYTQQPLSCTPNMDDGTTLVFYTTPFIPELKYNITVNCQDGLNMSLVDHTLWSMNLIVRDWTNTIRDNYRCTRQHTLCCTDTTNTTCAYDCSSSSDAEDIVALQIKNPQTTTFNIYSASHQCHTDLTQNMTSELATMIQEDIPSIDIQAPFQCRVCSNLDREGWALFWLMVVGCISIVSFGLRVITVIAKFIFVGRLEDSARQSRVLGDLELARMQQQQQQQSSFGQQQGSKNEDDYSSTSMLLKSS</sequence>
<evidence type="ECO:0000256" key="2">
    <source>
        <dbReference type="SAM" id="Phobius"/>
    </source>
</evidence>
<organism evidence="3 4">
    <name type="scientific">Lichtheimia ornata</name>
    <dbReference type="NCBI Taxonomy" id="688661"/>
    <lineage>
        <taxon>Eukaryota</taxon>
        <taxon>Fungi</taxon>
        <taxon>Fungi incertae sedis</taxon>
        <taxon>Mucoromycota</taxon>
        <taxon>Mucoromycotina</taxon>
        <taxon>Mucoromycetes</taxon>
        <taxon>Mucorales</taxon>
        <taxon>Lichtheimiaceae</taxon>
        <taxon>Lichtheimia</taxon>
    </lineage>
</organism>
<evidence type="ECO:0000313" key="4">
    <source>
        <dbReference type="Proteomes" id="UP001234581"/>
    </source>
</evidence>
<feature type="compositionally biased region" description="Low complexity" evidence="1">
    <location>
        <begin position="308"/>
        <end position="321"/>
    </location>
</feature>
<keyword evidence="2" id="KW-1133">Transmembrane helix</keyword>
<dbReference type="AlphaFoldDB" id="A0AAD7Y214"/>
<gene>
    <name evidence="3" type="ORF">O0I10_004596</name>
</gene>
<keyword evidence="2" id="KW-0472">Membrane</keyword>
<feature type="region of interest" description="Disordered" evidence="1">
    <location>
        <begin position="308"/>
        <end position="337"/>
    </location>
</feature>
<comment type="caution">
    <text evidence="3">The sequence shown here is derived from an EMBL/GenBank/DDBJ whole genome shotgun (WGS) entry which is preliminary data.</text>
</comment>